<organism evidence="2 3">
    <name type="scientific">Lithospermum erythrorhizon</name>
    <name type="common">Purple gromwell</name>
    <name type="synonym">Lithospermum officinale var. erythrorhizon</name>
    <dbReference type="NCBI Taxonomy" id="34254"/>
    <lineage>
        <taxon>Eukaryota</taxon>
        <taxon>Viridiplantae</taxon>
        <taxon>Streptophyta</taxon>
        <taxon>Embryophyta</taxon>
        <taxon>Tracheophyta</taxon>
        <taxon>Spermatophyta</taxon>
        <taxon>Magnoliopsida</taxon>
        <taxon>eudicotyledons</taxon>
        <taxon>Gunneridae</taxon>
        <taxon>Pentapetalae</taxon>
        <taxon>asterids</taxon>
        <taxon>lamiids</taxon>
        <taxon>Boraginales</taxon>
        <taxon>Boraginaceae</taxon>
        <taxon>Boraginoideae</taxon>
        <taxon>Lithospermeae</taxon>
        <taxon>Lithospermum</taxon>
    </lineage>
</organism>
<accession>A0AAV3R615</accession>
<evidence type="ECO:0000313" key="2">
    <source>
        <dbReference type="EMBL" id="GAA0171345.1"/>
    </source>
</evidence>
<reference evidence="2 3" key="1">
    <citation type="submission" date="2024-01" db="EMBL/GenBank/DDBJ databases">
        <title>The complete chloroplast genome sequence of Lithospermum erythrorhizon: insights into the phylogenetic relationship among Boraginaceae species and the maternal lineages of purple gromwells.</title>
        <authorList>
            <person name="Okada T."/>
            <person name="Watanabe K."/>
        </authorList>
    </citation>
    <scope>NUCLEOTIDE SEQUENCE [LARGE SCALE GENOMIC DNA]</scope>
</reference>
<comment type="caution">
    <text evidence="2">The sequence shown here is derived from an EMBL/GenBank/DDBJ whole genome shotgun (WGS) entry which is preliminary data.</text>
</comment>
<proteinExistence type="predicted"/>
<gene>
    <name evidence="2" type="ORF">LIER_41139</name>
</gene>
<dbReference type="EMBL" id="BAABME010025023">
    <property type="protein sequence ID" value="GAA0171345.1"/>
    <property type="molecule type" value="Genomic_DNA"/>
</dbReference>
<protein>
    <submittedName>
        <fullName evidence="2">Uncharacterized protein</fullName>
    </submittedName>
</protein>
<dbReference type="AlphaFoldDB" id="A0AAV3R615"/>
<feature type="region of interest" description="Disordered" evidence="1">
    <location>
        <begin position="32"/>
        <end position="58"/>
    </location>
</feature>
<dbReference type="Proteomes" id="UP001454036">
    <property type="component" value="Unassembled WGS sequence"/>
</dbReference>
<sequence>MAGDDDPPPKGGGSVPKIHITQPHIIHELNLSNHNTNYSGPPPTSHANNPKPVAPPPSISLAQLRTAAQPVLVCPKHNITLPLITQPHVSALPHLPNMSQPVSTQKCPTILAQAPPPITSQSINKSPPHPSLCNPVPPVPNIYYGLCSNPDICKLPSTSDDIVDVGVFQPSQPPVTFSTKTATTLPPKPHITEPANTTLAALSQIPALAHTTTSTGNFPEQAITSAAEPNLAQDPAQAIRPNSMHAAKSFNTLLSNHNTQPQANHATLHNSSYAHAALGLASFYTAEDTQPHPCLDSHNLKPRRDQS</sequence>
<name>A0AAV3R615_LITER</name>
<evidence type="ECO:0000256" key="1">
    <source>
        <dbReference type="SAM" id="MobiDB-lite"/>
    </source>
</evidence>
<evidence type="ECO:0000313" key="3">
    <source>
        <dbReference type="Proteomes" id="UP001454036"/>
    </source>
</evidence>
<keyword evidence="3" id="KW-1185">Reference proteome</keyword>